<reference evidence="2 3" key="1">
    <citation type="journal article" date="2018" name="Sci. Rep.">
        <title>Genomic signatures of local adaptation to the degree of environmental predictability in rotifers.</title>
        <authorList>
            <person name="Franch-Gras L."/>
            <person name="Hahn C."/>
            <person name="Garcia-Roger E.M."/>
            <person name="Carmona M.J."/>
            <person name="Serra M."/>
            <person name="Gomez A."/>
        </authorList>
    </citation>
    <scope>NUCLEOTIDE SEQUENCE [LARGE SCALE GENOMIC DNA]</scope>
    <source>
        <strain evidence="2">HYR1</strain>
    </source>
</reference>
<accession>A0A3M7SY15</accession>
<name>A0A3M7SY15_BRAPC</name>
<organism evidence="2 3">
    <name type="scientific">Brachionus plicatilis</name>
    <name type="common">Marine rotifer</name>
    <name type="synonym">Brachionus muelleri</name>
    <dbReference type="NCBI Taxonomy" id="10195"/>
    <lineage>
        <taxon>Eukaryota</taxon>
        <taxon>Metazoa</taxon>
        <taxon>Spiralia</taxon>
        <taxon>Gnathifera</taxon>
        <taxon>Rotifera</taxon>
        <taxon>Eurotatoria</taxon>
        <taxon>Monogononta</taxon>
        <taxon>Pseudotrocha</taxon>
        <taxon>Ploima</taxon>
        <taxon>Brachionidae</taxon>
        <taxon>Brachionus</taxon>
    </lineage>
</organism>
<dbReference type="EMBL" id="REGN01000601">
    <property type="protein sequence ID" value="RNA40723.1"/>
    <property type="molecule type" value="Genomic_DNA"/>
</dbReference>
<keyword evidence="1" id="KW-0472">Membrane</keyword>
<evidence type="ECO:0000313" key="3">
    <source>
        <dbReference type="Proteomes" id="UP000276133"/>
    </source>
</evidence>
<keyword evidence="1" id="KW-0812">Transmembrane</keyword>
<comment type="caution">
    <text evidence="2">The sequence shown here is derived from an EMBL/GenBank/DDBJ whole genome shotgun (WGS) entry which is preliminary data.</text>
</comment>
<evidence type="ECO:0000256" key="1">
    <source>
        <dbReference type="SAM" id="Phobius"/>
    </source>
</evidence>
<evidence type="ECO:0000313" key="2">
    <source>
        <dbReference type="EMBL" id="RNA40723.1"/>
    </source>
</evidence>
<gene>
    <name evidence="2" type="ORF">BpHYR1_015804</name>
</gene>
<keyword evidence="3" id="KW-1185">Reference proteome</keyword>
<dbReference type="AlphaFoldDB" id="A0A3M7SY15"/>
<sequence length="74" mass="8429">MFLSFPGTGARKGNIVGTAIEPASRNGKKFKFEFLLLFLTIIILSILLLGNLIFTRNEVYELHIENGKFTFIYM</sequence>
<feature type="transmembrane region" description="Helical" evidence="1">
    <location>
        <begin position="34"/>
        <end position="54"/>
    </location>
</feature>
<keyword evidence="1" id="KW-1133">Transmembrane helix</keyword>
<protein>
    <submittedName>
        <fullName evidence="2">Uncharacterized protein</fullName>
    </submittedName>
</protein>
<proteinExistence type="predicted"/>
<dbReference type="Proteomes" id="UP000276133">
    <property type="component" value="Unassembled WGS sequence"/>
</dbReference>